<dbReference type="RefSeq" id="WP_209027602.1">
    <property type="nucleotide sequence ID" value="NZ_CP072455.1"/>
</dbReference>
<protein>
    <submittedName>
        <fullName evidence="1">Uncharacterized protein</fullName>
    </submittedName>
</protein>
<dbReference type="Proteomes" id="UP000665047">
    <property type="component" value="Chromosome"/>
</dbReference>
<reference evidence="1 2" key="1">
    <citation type="submission" date="2021-03" db="EMBL/GenBank/DDBJ databases">
        <title>Complete Genome Sequence Data of Xenorhabdus budapestensis strain C72, a Candidate Biological Control Agent, from China.</title>
        <authorList>
            <person name="LI B."/>
            <person name="WANG S."/>
            <person name="QIU D."/>
        </authorList>
    </citation>
    <scope>NUCLEOTIDE SEQUENCE [LARGE SCALE GENOMIC DNA]</scope>
    <source>
        <strain evidence="1 2">C-7-2</strain>
    </source>
</reference>
<gene>
    <name evidence="1" type="ORF">HGO23_00585</name>
</gene>
<proteinExistence type="predicted"/>
<accession>A0ABX7VJ76</accession>
<dbReference type="EMBL" id="CP072455">
    <property type="protein sequence ID" value="QTL39976.1"/>
    <property type="molecule type" value="Genomic_DNA"/>
</dbReference>
<evidence type="ECO:0000313" key="2">
    <source>
        <dbReference type="Proteomes" id="UP000665047"/>
    </source>
</evidence>
<name>A0ABX7VJ76_XENBU</name>
<keyword evidence="2" id="KW-1185">Reference proteome</keyword>
<sequence length="51" mass="5973">MKYLIGLCMILFPLVVFSKQEALDFNILEKTGQWGIYYKKTKATLYKSHSI</sequence>
<evidence type="ECO:0000313" key="1">
    <source>
        <dbReference type="EMBL" id="QTL39976.1"/>
    </source>
</evidence>
<organism evidence="1 2">
    <name type="scientific">Xenorhabdus budapestensis</name>
    <dbReference type="NCBI Taxonomy" id="290110"/>
    <lineage>
        <taxon>Bacteria</taxon>
        <taxon>Pseudomonadati</taxon>
        <taxon>Pseudomonadota</taxon>
        <taxon>Gammaproteobacteria</taxon>
        <taxon>Enterobacterales</taxon>
        <taxon>Morganellaceae</taxon>
        <taxon>Xenorhabdus</taxon>
    </lineage>
</organism>